<dbReference type="RefSeq" id="WP_125025755.1">
    <property type="nucleotide sequence ID" value="NZ_CP034159.1"/>
</dbReference>
<dbReference type="AlphaFoldDB" id="A0A3G8XLW4"/>
<reference evidence="2" key="1">
    <citation type="submission" date="2018-11" db="EMBL/GenBank/DDBJ databases">
        <title>Proposal to divide the Flavobacteriaceae and reorganize its genera based on Amino Acid Identity values calculated from whole genome sequences.</title>
        <authorList>
            <person name="Nicholson A.C."/>
            <person name="Gulvik C.A."/>
            <person name="Whitney A.M."/>
            <person name="Humrighouse B.W."/>
            <person name="Bell M."/>
            <person name="Holmes B."/>
            <person name="Steigerwalt A.G."/>
            <person name="Villarma A."/>
            <person name="Sheth M."/>
            <person name="Batra D."/>
            <person name="Pryor J."/>
            <person name="Bernardet J.-F."/>
            <person name="Hugo C."/>
            <person name="Kampfer P."/>
            <person name="Newman J.D."/>
            <person name="McQuiston J.R."/>
        </authorList>
    </citation>
    <scope>NUCLEOTIDE SEQUENCE [LARGE SCALE GENOMIC DNA]</scope>
    <source>
        <strain evidence="2">G0081</strain>
    </source>
</reference>
<dbReference type="InterPro" id="IPR018534">
    <property type="entry name" value="Tet_reg_excision_RteC"/>
</dbReference>
<organism evidence="1 2">
    <name type="scientific">Kaistella carnis</name>
    <dbReference type="NCBI Taxonomy" id="1241979"/>
    <lineage>
        <taxon>Bacteria</taxon>
        <taxon>Pseudomonadati</taxon>
        <taxon>Bacteroidota</taxon>
        <taxon>Flavobacteriia</taxon>
        <taxon>Flavobacteriales</taxon>
        <taxon>Weeksellaceae</taxon>
        <taxon>Chryseobacterium group</taxon>
        <taxon>Kaistella</taxon>
    </lineage>
</organism>
<proteinExistence type="predicted"/>
<sequence>MESKELTERTNNLWADLKKKIRDLKVEKKNSLEAAQFSLAETDTAIRSLKSWVITHQFDCWESEVHFFKELKPPFIAKFIYFSRVISLLSSLPHSGTKLKKGIYESELEYLRYFSLENRDFMSYYRRNATYMDRKYFLRFQYDLDVKLAVDIHSYDERFSTSHDHLIAQIIAHDDYEIFLSTQIARLKEKSFEETLPKREVQWTAPKVALTELVFALHHTHCFNGGTTSLSETVKWFEEAFSIDLGNYHNTIAEIKNRKSSPTRFLQLLTENLTTYLEKEEGI</sequence>
<accession>A0A3G8XLW4</accession>
<dbReference type="Pfam" id="PF09357">
    <property type="entry name" value="RteC"/>
    <property type="match status" value="1"/>
</dbReference>
<dbReference type="Proteomes" id="UP000270185">
    <property type="component" value="Chromosome"/>
</dbReference>
<evidence type="ECO:0000313" key="1">
    <source>
        <dbReference type="EMBL" id="AZI34119.1"/>
    </source>
</evidence>
<dbReference type="EMBL" id="CP034159">
    <property type="protein sequence ID" value="AZI34119.1"/>
    <property type="molecule type" value="Genomic_DNA"/>
</dbReference>
<protein>
    <submittedName>
        <fullName evidence="1">RteC protein</fullName>
    </submittedName>
</protein>
<evidence type="ECO:0000313" key="2">
    <source>
        <dbReference type="Proteomes" id="UP000270185"/>
    </source>
</evidence>
<keyword evidence="2" id="KW-1185">Reference proteome</keyword>
<gene>
    <name evidence="1" type="ORF">EIB73_13475</name>
</gene>
<dbReference type="OrthoDB" id="790983at2"/>
<name>A0A3G8XLW4_9FLAO</name>
<dbReference type="KEGG" id="ccas:EIB73_13475"/>